<dbReference type="InterPro" id="IPR050509">
    <property type="entry name" value="CoA-transferase_III"/>
</dbReference>
<proteinExistence type="predicted"/>
<dbReference type="AlphaFoldDB" id="A0A6J7DFB8"/>
<dbReference type="PANTHER" id="PTHR48228:SF5">
    <property type="entry name" value="ALPHA-METHYLACYL-COA RACEMASE"/>
    <property type="match status" value="1"/>
</dbReference>
<dbReference type="InterPro" id="IPR044855">
    <property type="entry name" value="CoA-Trfase_III_dom3_sf"/>
</dbReference>
<evidence type="ECO:0000313" key="1">
    <source>
        <dbReference type="EMBL" id="CAB4869246.1"/>
    </source>
</evidence>
<protein>
    <submittedName>
        <fullName evidence="1">Unannotated protein</fullName>
    </submittedName>
</protein>
<dbReference type="PANTHER" id="PTHR48228">
    <property type="entry name" value="SUCCINYL-COA--D-CITRAMALATE COA-TRANSFERASE"/>
    <property type="match status" value="1"/>
</dbReference>
<dbReference type="InterPro" id="IPR023606">
    <property type="entry name" value="CoA-Trfase_III_dom_1_sf"/>
</dbReference>
<organism evidence="1">
    <name type="scientific">freshwater metagenome</name>
    <dbReference type="NCBI Taxonomy" id="449393"/>
    <lineage>
        <taxon>unclassified sequences</taxon>
        <taxon>metagenomes</taxon>
        <taxon>ecological metagenomes</taxon>
    </lineage>
</organism>
<name>A0A6J7DFB8_9ZZZZ</name>
<dbReference type="InterPro" id="IPR003673">
    <property type="entry name" value="CoA-Trfase_fam_III"/>
</dbReference>
<dbReference type="EMBL" id="CAFBLK010000124">
    <property type="protein sequence ID" value="CAB4869246.1"/>
    <property type="molecule type" value="Genomic_DNA"/>
</dbReference>
<accession>A0A6J7DFB8</accession>
<sequence>MTQDGKGLLSGVRIIEVSMLGPAAITTALADLGADVVKVEPPQGDYVRRMTWPIVEGVSLMHLHVNRGKRSITIDLRTEEGVALFLDLIREADVVIEAMRPGGLARRGLTFERMTQINPRLVQCTISGYGMTGPYETLASHGIAYDAWAGIFEPEIDENGFPSIPNHVSIGINAAPLFGGIAILAAVIRARETGTGTMMEMAQSDAAAAFDWYRSETFRAYERPETEVTGNASDNYERRAPAIAGMRGGVRYQVYASADGFVLFMASEQHFWKKFCEALDRSEMFDKWPGSEYGDHARGNNEMRAELTAIFAGRTTAEWVDFGVEVDVPLAPVNTPKTLPQDPQFRSRIEWIPSDQLGAEQLPFPVFISGDDHRPITKAPEVGEHSDEVLRDVLGLDAAAIAQMRESGALG</sequence>
<dbReference type="Pfam" id="PF02515">
    <property type="entry name" value="CoA_transf_3"/>
    <property type="match status" value="1"/>
</dbReference>
<dbReference type="Gene3D" id="3.30.1540.10">
    <property type="entry name" value="formyl-coa transferase, domain 3"/>
    <property type="match status" value="1"/>
</dbReference>
<reference evidence="1" key="1">
    <citation type="submission" date="2020-05" db="EMBL/GenBank/DDBJ databases">
        <authorList>
            <person name="Chiriac C."/>
            <person name="Salcher M."/>
            <person name="Ghai R."/>
            <person name="Kavagutti S V."/>
        </authorList>
    </citation>
    <scope>NUCLEOTIDE SEQUENCE</scope>
</reference>
<gene>
    <name evidence="1" type="ORF">UFOPK3317_00808</name>
</gene>
<dbReference type="GO" id="GO:0003824">
    <property type="term" value="F:catalytic activity"/>
    <property type="evidence" value="ECO:0007669"/>
    <property type="project" value="InterPro"/>
</dbReference>
<dbReference type="SUPFAM" id="SSF89796">
    <property type="entry name" value="CoA-transferase family III (CaiB/BaiF)"/>
    <property type="match status" value="1"/>
</dbReference>
<dbReference type="Gene3D" id="3.40.50.10540">
    <property type="entry name" value="Crotonobetainyl-coa:carnitine coa-transferase, domain 1"/>
    <property type="match status" value="1"/>
</dbReference>